<sequence length="276" mass="30940">MHHRHHQDLHDQNTNSHSRSQSHPVGGRHELGQNFLIDRTLIAAVQRLVADETAGPIVELGAGDGALTGPLARLGRPVTALEIDPRRVRRLRDRFGAEVAVVQADVLRHRFPATPHTVVGNVPFHLTTAIIRKLMAERGWTDGVLIVQWEVARRRAGVGGASLLTASWWPWYGFGVDRRIPAAAFRPMPSVDGGLLTMRRRERPLVPDRERAGYQDFVRRVFQATGRGLEEMIGRAARVGRAELRDWARRNGIPARALPRDLDAEDWAGLWRVVGR</sequence>
<evidence type="ECO:0000256" key="3">
    <source>
        <dbReference type="ARBA" id="ARBA00022691"/>
    </source>
</evidence>
<gene>
    <name evidence="8" type="ORF">GCM10009839_16530</name>
</gene>
<evidence type="ECO:0000256" key="5">
    <source>
        <dbReference type="PROSITE-ProRule" id="PRU01026"/>
    </source>
</evidence>
<evidence type="ECO:0000313" key="8">
    <source>
        <dbReference type="EMBL" id="GAA2020503.1"/>
    </source>
</evidence>
<keyword evidence="1 5" id="KW-0489">Methyltransferase</keyword>
<dbReference type="InterPro" id="IPR001737">
    <property type="entry name" value="KsgA/Erm"/>
</dbReference>
<keyword evidence="9" id="KW-1185">Reference proteome</keyword>
<feature type="binding site" evidence="5">
    <location>
        <position position="105"/>
    </location>
    <ligand>
        <name>S-adenosyl-L-methionine</name>
        <dbReference type="ChEBI" id="CHEBI:59789"/>
    </ligand>
</feature>
<accession>A0ABN2TVJ2</accession>
<feature type="region of interest" description="Disordered" evidence="6">
    <location>
        <begin position="1"/>
        <end position="29"/>
    </location>
</feature>
<dbReference type="InterPro" id="IPR029063">
    <property type="entry name" value="SAM-dependent_MTases_sf"/>
</dbReference>
<dbReference type="SUPFAM" id="SSF53335">
    <property type="entry name" value="S-adenosyl-L-methionine-dependent methyltransferases"/>
    <property type="match status" value="1"/>
</dbReference>
<protein>
    <recommendedName>
        <fullName evidence="7">Ribosomal RNA adenine methylase transferase N-terminal domain-containing protein</fullName>
    </recommendedName>
</protein>
<name>A0ABN2TVJ2_9ACTN</name>
<proteinExistence type="inferred from homology"/>
<dbReference type="Gene3D" id="3.40.50.150">
    <property type="entry name" value="Vaccinia Virus protein VP39"/>
    <property type="match status" value="1"/>
</dbReference>
<dbReference type="PANTHER" id="PTHR11727">
    <property type="entry name" value="DIMETHYLADENOSINE TRANSFERASE"/>
    <property type="match status" value="1"/>
</dbReference>
<organism evidence="8 9">
    <name type="scientific">Catenulispora yoronensis</name>
    <dbReference type="NCBI Taxonomy" id="450799"/>
    <lineage>
        <taxon>Bacteria</taxon>
        <taxon>Bacillati</taxon>
        <taxon>Actinomycetota</taxon>
        <taxon>Actinomycetes</taxon>
        <taxon>Catenulisporales</taxon>
        <taxon>Catenulisporaceae</taxon>
        <taxon>Catenulispora</taxon>
    </lineage>
</organism>
<dbReference type="PROSITE" id="PS51689">
    <property type="entry name" value="SAM_RNA_A_N6_MT"/>
    <property type="match status" value="1"/>
</dbReference>
<evidence type="ECO:0000256" key="2">
    <source>
        <dbReference type="ARBA" id="ARBA00022679"/>
    </source>
</evidence>
<dbReference type="Proteomes" id="UP001500751">
    <property type="component" value="Unassembled WGS sequence"/>
</dbReference>
<dbReference type="PANTHER" id="PTHR11727:SF7">
    <property type="entry name" value="DIMETHYLADENOSINE TRANSFERASE-RELATED"/>
    <property type="match status" value="1"/>
</dbReference>
<dbReference type="NCBIfam" id="NF000499">
    <property type="entry name" value="Erm23S_rRNA_broad"/>
    <property type="match status" value="1"/>
</dbReference>
<keyword evidence="3 5" id="KW-0949">S-adenosyl-L-methionine</keyword>
<dbReference type="RefSeq" id="WP_344664917.1">
    <property type="nucleotide sequence ID" value="NZ_BAAAQN010000007.1"/>
</dbReference>
<comment type="caution">
    <text evidence="8">The sequence shown here is derived from an EMBL/GenBank/DDBJ whole genome shotgun (WGS) entry which is preliminary data.</text>
</comment>
<dbReference type="PROSITE" id="PS01131">
    <property type="entry name" value="RRNA_A_DIMETH"/>
    <property type="match status" value="1"/>
</dbReference>
<keyword evidence="2 5" id="KW-0808">Transferase</keyword>
<evidence type="ECO:0000256" key="1">
    <source>
        <dbReference type="ARBA" id="ARBA00022603"/>
    </source>
</evidence>
<feature type="binding site" evidence="5">
    <location>
        <position position="61"/>
    </location>
    <ligand>
        <name>S-adenosyl-L-methionine</name>
        <dbReference type="ChEBI" id="CHEBI:59789"/>
    </ligand>
</feature>
<feature type="binding site" evidence="5">
    <location>
        <position position="121"/>
    </location>
    <ligand>
        <name>S-adenosyl-L-methionine</name>
        <dbReference type="ChEBI" id="CHEBI:59789"/>
    </ligand>
</feature>
<dbReference type="Pfam" id="PF00398">
    <property type="entry name" value="RrnaAD"/>
    <property type="match status" value="1"/>
</dbReference>
<keyword evidence="4 5" id="KW-0694">RNA-binding</keyword>
<dbReference type="InterPro" id="IPR020596">
    <property type="entry name" value="rRNA_Ade_Mease_Trfase_CS"/>
</dbReference>
<feature type="compositionally biased region" description="Polar residues" evidence="6">
    <location>
        <begin position="12"/>
        <end position="23"/>
    </location>
</feature>
<dbReference type="SMART" id="SM00650">
    <property type="entry name" value="rADc"/>
    <property type="match status" value="1"/>
</dbReference>
<evidence type="ECO:0000256" key="6">
    <source>
        <dbReference type="SAM" id="MobiDB-lite"/>
    </source>
</evidence>
<evidence type="ECO:0000259" key="7">
    <source>
        <dbReference type="SMART" id="SM00650"/>
    </source>
</evidence>
<evidence type="ECO:0000256" key="4">
    <source>
        <dbReference type="ARBA" id="ARBA00022884"/>
    </source>
</evidence>
<feature type="binding site" evidence="5">
    <location>
        <position position="82"/>
    </location>
    <ligand>
        <name>S-adenosyl-L-methionine</name>
        <dbReference type="ChEBI" id="CHEBI:59789"/>
    </ligand>
</feature>
<feature type="binding site" evidence="5">
    <location>
        <position position="34"/>
    </location>
    <ligand>
        <name>S-adenosyl-L-methionine</name>
        <dbReference type="ChEBI" id="CHEBI:59789"/>
    </ligand>
</feature>
<evidence type="ECO:0000313" key="9">
    <source>
        <dbReference type="Proteomes" id="UP001500751"/>
    </source>
</evidence>
<feature type="domain" description="Ribosomal RNA adenine methylase transferase N-terminal" evidence="7">
    <location>
        <begin position="44"/>
        <end position="202"/>
    </location>
</feature>
<reference evidence="8 9" key="1">
    <citation type="journal article" date="2019" name="Int. J. Syst. Evol. Microbiol.">
        <title>The Global Catalogue of Microorganisms (GCM) 10K type strain sequencing project: providing services to taxonomists for standard genome sequencing and annotation.</title>
        <authorList>
            <consortium name="The Broad Institute Genomics Platform"/>
            <consortium name="The Broad Institute Genome Sequencing Center for Infectious Disease"/>
            <person name="Wu L."/>
            <person name="Ma J."/>
        </authorList>
    </citation>
    <scope>NUCLEOTIDE SEQUENCE [LARGE SCALE GENOMIC DNA]</scope>
    <source>
        <strain evidence="8 9">JCM 16014</strain>
    </source>
</reference>
<dbReference type="EMBL" id="BAAAQN010000007">
    <property type="protein sequence ID" value="GAA2020503.1"/>
    <property type="molecule type" value="Genomic_DNA"/>
</dbReference>
<dbReference type="Gene3D" id="1.10.8.100">
    <property type="entry name" value="Ribosomal RNA adenine dimethylase-like, domain 2"/>
    <property type="match status" value="1"/>
</dbReference>
<feature type="binding site" evidence="5">
    <location>
        <position position="36"/>
    </location>
    <ligand>
        <name>S-adenosyl-L-methionine</name>
        <dbReference type="ChEBI" id="CHEBI:59789"/>
    </ligand>
</feature>
<dbReference type="InterPro" id="IPR020598">
    <property type="entry name" value="rRNA_Ade_methylase_Trfase_N"/>
</dbReference>
<dbReference type="InterPro" id="IPR023165">
    <property type="entry name" value="rRNA_Ade_diMease-like_C"/>
</dbReference>
<dbReference type="CDD" id="cd02440">
    <property type="entry name" value="AdoMet_MTases"/>
    <property type="match status" value="1"/>
</dbReference>
<comment type="similarity">
    <text evidence="5">Belongs to the class I-like SAM-binding methyltransferase superfamily. rRNA adenine N(6)-methyltransferase family.</text>
</comment>